<feature type="region of interest" description="Disordered" evidence="4">
    <location>
        <begin position="1"/>
        <end position="30"/>
    </location>
</feature>
<dbReference type="InterPro" id="IPR011663">
    <property type="entry name" value="UTRA"/>
</dbReference>
<dbReference type="SMART" id="SM00866">
    <property type="entry name" value="UTRA"/>
    <property type="match status" value="1"/>
</dbReference>
<dbReference type="PROSITE" id="PS50949">
    <property type="entry name" value="HTH_GNTR"/>
    <property type="match status" value="1"/>
</dbReference>
<keyword evidence="2" id="KW-0238">DNA-binding</keyword>
<name>A0ABR9N2E8_9MICO</name>
<keyword evidence="7" id="KW-1185">Reference proteome</keyword>
<evidence type="ECO:0000256" key="2">
    <source>
        <dbReference type="ARBA" id="ARBA00023125"/>
    </source>
</evidence>
<reference evidence="6 7" key="1">
    <citation type="submission" date="2020-10" db="EMBL/GenBank/DDBJ databases">
        <title>Myceligenerans pegani sp. nov., an endophytic actinomycete isolated from Peganum harmala L. in Xinjiang, China.</title>
        <authorList>
            <person name="Xin L."/>
        </authorList>
    </citation>
    <scope>NUCLEOTIDE SEQUENCE [LARGE SCALE GENOMIC DNA]</scope>
    <source>
        <strain evidence="6 7">TRM65318</strain>
    </source>
</reference>
<comment type="caution">
    <text evidence="6">The sequence shown here is derived from an EMBL/GenBank/DDBJ whole genome shotgun (WGS) entry which is preliminary data.</text>
</comment>
<keyword evidence="3" id="KW-0804">Transcription</keyword>
<evidence type="ECO:0000256" key="3">
    <source>
        <dbReference type="ARBA" id="ARBA00023163"/>
    </source>
</evidence>
<dbReference type="EMBL" id="JADAQT010000102">
    <property type="protein sequence ID" value="MBE1877466.1"/>
    <property type="molecule type" value="Genomic_DNA"/>
</dbReference>
<dbReference type="SUPFAM" id="SSF46785">
    <property type="entry name" value="Winged helix' DNA-binding domain"/>
    <property type="match status" value="1"/>
</dbReference>
<accession>A0ABR9N2E8</accession>
<sequence>MPSRGSNRLSGQSNDQGEGTPVAAAPKRRRVGKVEIATDLRNQIVRGDLGEGDQLPTEAALIDRYGTSRNTVREGLAILVGEGLVVAKRPHGYFVRDGHRMEYRPQSDLTVRPDDVPKDVFLTELADAGRTPTQTIDVAIVRPPADVAARLGLSDDEHAVVRRRVRFLEGAPYMTNDSYFPLTLAQGTAIMSPEDIARGANRVLADAGHVQVRAVDEFTIRMPTPDEQHRLALGPGTPVARQFTTGYDRHGKALRVAITILPGDRHTIVIDRPGLPDPEAEPS</sequence>
<proteinExistence type="predicted"/>
<dbReference type="SUPFAM" id="SSF64288">
    <property type="entry name" value="Chorismate lyase-like"/>
    <property type="match status" value="1"/>
</dbReference>
<dbReference type="InterPro" id="IPR036388">
    <property type="entry name" value="WH-like_DNA-bd_sf"/>
</dbReference>
<evidence type="ECO:0000313" key="6">
    <source>
        <dbReference type="EMBL" id="MBE1877466.1"/>
    </source>
</evidence>
<protein>
    <submittedName>
        <fullName evidence="6">GntR family transcriptional regulator</fullName>
    </submittedName>
</protein>
<dbReference type="Gene3D" id="3.40.1410.10">
    <property type="entry name" value="Chorismate lyase-like"/>
    <property type="match status" value="1"/>
</dbReference>
<feature type="compositionally biased region" description="Polar residues" evidence="4">
    <location>
        <begin position="1"/>
        <end position="17"/>
    </location>
</feature>
<dbReference type="PANTHER" id="PTHR44846:SF17">
    <property type="entry name" value="GNTR-FAMILY TRANSCRIPTIONAL REGULATOR"/>
    <property type="match status" value="1"/>
</dbReference>
<dbReference type="InterPro" id="IPR000524">
    <property type="entry name" value="Tscrpt_reg_HTH_GntR"/>
</dbReference>
<dbReference type="Pfam" id="PF00392">
    <property type="entry name" value="GntR"/>
    <property type="match status" value="1"/>
</dbReference>
<keyword evidence="1" id="KW-0805">Transcription regulation</keyword>
<dbReference type="InterPro" id="IPR050679">
    <property type="entry name" value="Bact_HTH_transcr_reg"/>
</dbReference>
<evidence type="ECO:0000259" key="5">
    <source>
        <dbReference type="PROSITE" id="PS50949"/>
    </source>
</evidence>
<dbReference type="CDD" id="cd07377">
    <property type="entry name" value="WHTH_GntR"/>
    <property type="match status" value="1"/>
</dbReference>
<dbReference type="PANTHER" id="PTHR44846">
    <property type="entry name" value="MANNOSYL-D-GLYCERATE TRANSPORT/METABOLISM SYSTEM REPRESSOR MNGR-RELATED"/>
    <property type="match status" value="1"/>
</dbReference>
<dbReference type="Pfam" id="PF07702">
    <property type="entry name" value="UTRA"/>
    <property type="match status" value="1"/>
</dbReference>
<dbReference type="InterPro" id="IPR036390">
    <property type="entry name" value="WH_DNA-bd_sf"/>
</dbReference>
<dbReference type="Proteomes" id="UP000625527">
    <property type="component" value="Unassembled WGS sequence"/>
</dbReference>
<gene>
    <name evidence="6" type="ORF">IHE71_17395</name>
</gene>
<dbReference type="SMART" id="SM00345">
    <property type="entry name" value="HTH_GNTR"/>
    <property type="match status" value="1"/>
</dbReference>
<dbReference type="PRINTS" id="PR00035">
    <property type="entry name" value="HTHGNTR"/>
</dbReference>
<evidence type="ECO:0000256" key="1">
    <source>
        <dbReference type="ARBA" id="ARBA00023015"/>
    </source>
</evidence>
<feature type="domain" description="HTH gntR-type" evidence="5">
    <location>
        <begin position="30"/>
        <end position="98"/>
    </location>
</feature>
<evidence type="ECO:0000313" key="7">
    <source>
        <dbReference type="Proteomes" id="UP000625527"/>
    </source>
</evidence>
<dbReference type="Gene3D" id="1.10.10.10">
    <property type="entry name" value="Winged helix-like DNA-binding domain superfamily/Winged helix DNA-binding domain"/>
    <property type="match status" value="1"/>
</dbReference>
<dbReference type="InterPro" id="IPR028978">
    <property type="entry name" value="Chorismate_lyase_/UTRA_dom_sf"/>
</dbReference>
<evidence type="ECO:0000256" key="4">
    <source>
        <dbReference type="SAM" id="MobiDB-lite"/>
    </source>
</evidence>
<organism evidence="6 7">
    <name type="scientific">Myceligenerans pegani</name>
    <dbReference type="NCBI Taxonomy" id="2776917"/>
    <lineage>
        <taxon>Bacteria</taxon>
        <taxon>Bacillati</taxon>
        <taxon>Actinomycetota</taxon>
        <taxon>Actinomycetes</taxon>
        <taxon>Micrococcales</taxon>
        <taxon>Promicromonosporaceae</taxon>
        <taxon>Myceligenerans</taxon>
    </lineage>
</organism>